<feature type="region of interest" description="Disordered" evidence="1">
    <location>
        <begin position="110"/>
        <end position="129"/>
    </location>
</feature>
<dbReference type="AlphaFoldDB" id="A0A4Y9ZXR3"/>
<organism evidence="2 3">
    <name type="scientific">Hericium alpestre</name>
    <dbReference type="NCBI Taxonomy" id="135208"/>
    <lineage>
        <taxon>Eukaryota</taxon>
        <taxon>Fungi</taxon>
        <taxon>Dikarya</taxon>
        <taxon>Basidiomycota</taxon>
        <taxon>Agaricomycotina</taxon>
        <taxon>Agaricomycetes</taxon>
        <taxon>Russulales</taxon>
        <taxon>Hericiaceae</taxon>
        <taxon>Hericium</taxon>
    </lineage>
</organism>
<name>A0A4Y9ZXR3_9AGAM</name>
<reference evidence="2 3" key="1">
    <citation type="submission" date="2019-02" db="EMBL/GenBank/DDBJ databases">
        <title>Genome sequencing of the rare red list fungi Hericium alpestre (H. flagellum).</title>
        <authorList>
            <person name="Buettner E."/>
            <person name="Kellner H."/>
        </authorList>
    </citation>
    <scope>NUCLEOTIDE SEQUENCE [LARGE SCALE GENOMIC DNA]</scope>
    <source>
        <strain evidence="2 3">DSM 108284</strain>
    </source>
</reference>
<protein>
    <submittedName>
        <fullName evidence="2">Uncharacterized protein</fullName>
    </submittedName>
</protein>
<gene>
    <name evidence="2" type="ORF">EWM64_g5018</name>
</gene>
<dbReference type="EMBL" id="SFCI01000578">
    <property type="protein sequence ID" value="TFY78994.1"/>
    <property type="molecule type" value="Genomic_DNA"/>
</dbReference>
<keyword evidence="3" id="KW-1185">Reference proteome</keyword>
<proteinExistence type="predicted"/>
<dbReference type="OrthoDB" id="10409808at2759"/>
<comment type="caution">
    <text evidence="2">The sequence shown here is derived from an EMBL/GenBank/DDBJ whole genome shotgun (WGS) entry which is preliminary data.</text>
</comment>
<evidence type="ECO:0000256" key="1">
    <source>
        <dbReference type="SAM" id="MobiDB-lite"/>
    </source>
</evidence>
<dbReference type="Proteomes" id="UP000298061">
    <property type="component" value="Unassembled WGS sequence"/>
</dbReference>
<accession>A0A4Y9ZXR3</accession>
<evidence type="ECO:0000313" key="2">
    <source>
        <dbReference type="EMBL" id="TFY78994.1"/>
    </source>
</evidence>
<sequence>MPHPTANDRSMYRPPSPQAGSLDGAPLDPNASSYLAHPYHGYPVQPNYASAPWYPTEYRPHSAYATSSGVHPYHDGADLVQAHAHRAAYGYAAAPASSMPSVPWINSQTPLSSPTALPQDHNPTTSTPSVLGSHHIHYYPPPVQPPTPLFSIIEQETYTYTTQFSQNRYSNNWMPATISFRRAGMTTDGVSVAHLLNGGDADLIDANHRVSLPESAEDHIAAIVTLCILIPGCERFSGRIHIVRRHAEAEQAGVVTVADLACQIAKHIDRFLKTPSGRAWAVRERMNINQIMLLDFHRVKKGTWQVTLGKQTVDV</sequence>
<evidence type="ECO:0000313" key="3">
    <source>
        <dbReference type="Proteomes" id="UP000298061"/>
    </source>
</evidence>
<feature type="region of interest" description="Disordered" evidence="1">
    <location>
        <begin position="1"/>
        <end position="29"/>
    </location>
</feature>